<dbReference type="Gene3D" id="3.40.50.300">
    <property type="entry name" value="P-loop containing nucleotide triphosphate hydrolases"/>
    <property type="match status" value="1"/>
</dbReference>
<dbReference type="AlphaFoldDB" id="A0A939BEC4"/>
<accession>A0A939BEC4</accession>
<proteinExistence type="predicted"/>
<dbReference type="EMBL" id="JACJKY010000038">
    <property type="protein sequence ID" value="MBM6921984.1"/>
    <property type="molecule type" value="Genomic_DNA"/>
</dbReference>
<dbReference type="Pfam" id="PF13481">
    <property type="entry name" value="AAA_25"/>
    <property type="match status" value="1"/>
</dbReference>
<organism evidence="1 2">
    <name type="scientific">Merdimmobilis hominis</name>
    <dbReference type="NCBI Taxonomy" id="2897707"/>
    <lineage>
        <taxon>Bacteria</taxon>
        <taxon>Bacillati</taxon>
        <taxon>Bacillota</taxon>
        <taxon>Clostridia</taxon>
        <taxon>Eubacteriales</taxon>
        <taxon>Oscillospiraceae</taxon>
        <taxon>Merdimmobilis</taxon>
    </lineage>
</organism>
<gene>
    <name evidence="1" type="ORF">H6A12_12625</name>
</gene>
<evidence type="ECO:0000313" key="2">
    <source>
        <dbReference type="Proteomes" id="UP000774750"/>
    </source>
</evidence>
<evidence type="ECO:0000313" key="1">
    <source>
        <dbReference type="EMBL" id="MBM6921984.1"/>
    </source>
</evidence>
<reference evidence="1" key="1">
    <citation type="submission" date="2020-08" db="EMBL/GenBank/DDBJ databases">
        <authorList>
            <person name="Cejkova D."/>
            <person name="Kubasova T."/>
            <person name="Jahodarova E."/>
            <person name="Rychlik I."/>
        </authorList>
    </citation>
    <scope>NUCLEOTIDE SEQUENCE</scope>
    <source>
        <strain evidence="1">An559</strain>
    </source>
</reference>
<dbReference type="SUPFAM" id="SSF52540">
    <property type="entry name" value="P-loop containing nucleoside triphosphate hydrolases"/>
    <property type="match status" value="1"/>
</dbReference>
<protein>
    <submittedName>
        <fullName evidence="1">AAA family ATPase</fullName>
    </submittedName>
</protein>
<reference evidence="1" key="2">
    <citation type="journal article" date="2021" name="Sci. Rep.">
        <title>The distribution of antibiotic resistance genes in chicken gut microbiota commensals.</title>
        <authorList>
            <person name="Juricova H."/>
            <person name="Matiasovicova J."/>
            <person name="Kubasova T."/>
            <person name="Cejkova D."/>
            <person name="Rychlik I."/>
        </authorList>
    </citation>
    <scope>NUCLEOTIDE SEQUENCE</scope>
    <source>
        <strain evidence="1">An559</strain>
    </source>
</reference>
<name>A0A939BEC4_9FIRM</name>
<dbReference type="InterPro" id="IPR027417">
    <property type="entry name" value="P-loop_NTPase"/>
</dbReference>
<dbReference type="RefSeq" id="WP_204448385.1">
    <property type="nucleotide sequence ID" value="NZ_JACJKY010000038.1"/>
</dbReference>
<sequence>MTENKPKLTVIDGETLMDTRLEPTKFCIDTLLPQGITILGGAPKIGKSWWVLDICIRIAKGESVWGMPTTKGTTLYLCLEDTLRRVQERLCLITDDVPSNAFFATAAHTLAEGLCDEIYAFVKEHPDTVLVAIDTFQIVRNGGVDTSYGNDYDEIRQMKQLADELNISLLLVHHLRKQGDSDPLNKLSGTTGIVGAVDSVFVLDKSKRSENLATLVCTGRDIEHRQFELKFSNKDFLWEVKSDSREQPEKLLPPEMELLVQFMKEQKSFVGGNSEFVELFNRLTDREATVKGFKQMMNRWRYDLEALGVHYRDHRSNGTRLLEVKYIPSSAVGSDESAVSDETNSV</sequence>
<keyword evidence="2" id="KW-1185">Reference proteome</keyword>
<dbReference type="Proteomes" id="UP000774750">
    <property type="component" value="Unassembled WGS sequence"/>
</dbReference>
<comment type="caution">
    <text evidence="1">The sequence shown here is derived from an EMBL/GenBank/DDBJ whole genome shotgun (WGS) entry which is preliminary data.</text>
</comment>